<dbReference type="PANTHER" id="PTHR47505:SF1">
    <property type="entry name" value="DNA UTILIZATION PROTEIN YHGH"/>
    <property type="match status" value="1"/>
</dbReference>
<comment type="similarity">
    <text evidence="1">Belongs to the ComF/GntX family.</text>
</comment>
<dbReference type="AlphaFoldDB" id="E1YGG0"/>
<name>E1YGG0_9BACT</name>
<dbReference type="InterPro" id="IPR029057">
    <property type="entry name" value="PRTase-like"/>
</dbReference>
<dbReference type="CDD" id="cd06223">
    <property type="entry name" value="PRTases_typeI"/>
    <property type="match status" value="1"/>
</dbReference>
<proteinExistence type="inferred from homology"/>
<dbReference type="PANTHER" id="PTHR47505">
    <property type="entry name" value="DNA UTILIZATION PROTEIN YHGH"/>
    <property type="match status" value="1"/>
</dbReference>
<dbReference type="SUPFAM" id="SSF53271">
    <property type="entry name" value="PRTase-like"/>
    <property type="match status" value="1"/>
</dbReference>
<dbReference type="EMBL" id="FR695872">
    <property type="protein sequence ID" value="CBX29654.1"/>
    <property type="molecule type" value="Genomic_DNA"/>
</dbReference>
<gene>
    <name evidence="2" type="ORF">N47_J06350</name>
</gene>
<evidence type="ECO:0000256" key="1">
    <source>
        <dbReference type="ARBA" id="ARBA00008007"/>
    </source>
</evidence>
<dbReference type="Gene3D" id="3.40.50.2020">
    <property type="match status" value="1"/>
</dbReference>
<dbReference type="InterPro" id="IPR051910">
    <property type="entry name" value="ComF/GntX_DNA_util-trans"/>
</dbReference>
<evidence type="ECO:0000313" key="2">
    <source>
        <dbReference type="EMBL" id="CBX29654.1"/>
    </source>
</evidence>
<evidence type="ECO:0008006" key="3">
    <source>
        <dbReference type="Google" id="ProtNLM"/>
    </source>
</evidence>
<accession>E1YGG0</accession>
<dbReference type="InterPro" id="IPR000836">
    <property type="entry name" value="PRTase_dom"/>
</dbReference>
<sequence length="276" mass="31345">MLFIRLAEIFKKAVFPSKCIVCGSFFHVFSENDPVHQKNYSDKKYEIENITFERVMSPFLCSSCLVDYLPVESPFCSSCGIVFKSREGTDHICQKCIEHPKRFGKARSVFLYSKSVMEVIHSFKYKGKLQLADPLELLLFSVLIRYWGLNDFDLVVPVPLHPKRFRSRGFNQAYILVKNFKKLAELITAAPAGFDIGRDILQRTKWTQPQTGLGREERIKNIKGAFTVNKHCKVKKTRILLIDDVYTTGATADECAKALFEAGVQSVDVLTIAGAI</sequence>
<reference evidence="2" key="1">
    <citation type="journal article" date="2011" name="Environ. Microbiol.">
        <title>Genomic insights into the metabolic potential of the polycyclic aromatic hydrocarbon degrading sulfate-reducing Deltaproteobacterium N47.</title>
        <authorList>
            <person name="Bergmann F."/>
            <person name="Selesi D."/>
            <person name="Weinmaier T."/>
            <person name="Tischler P."/>
            <person name="Rattei T."/>
            <person name="Meckenstock R.U."/>
        </authorList>
    </citation>
    <scope>NUCLEOTIDE SEQUENCE</scope>
</reference>
<organism evidence="2">
    <name type="scientific">uncultured Desulfobacterium sp</name>
    <dbReference type="NCBI Taxonomy" id="201089"/>
    <lineage>
        <taxon>Bacteria</taxon>
        <taxon>Pseudomonadati</taxon>
        <taxon>Thermodesulfobacteriota</taxon>
        <taxon>Desulfobacteria</taxon>
        <taxon>Desulfobacterales</taxon>
        <taxon>Desulfobacteriaceae</taxon>
        <taxon>Desulfobacterium</taxon>
        <taxon>environmental samples</taxon>
    </lineage>
</organism>
<protein>
    <recommendedName>
        <fullName evidence="3">Phosphoribosyltransferase domain-containing protein</fullName>
    </recommendedName>
</protein>